<keyword evidence="5" id="KW-1185">Reference proteome</keyword>
<dbReference type="SUPFAM" id="SSF48452">
    <property type="entry name" value="TPR-like"/>
    <property type="match status" value="1"/>
</dbReference>
<feature type="repeat" description="TPR" evidence="3">
    <location>
        <begin position="138"/>
        <end position="171"/>
    </location>
</feature>
<gene>
    <name evidence="4" type="ORF">DKW60_09310</name>
</gene>
<dbReference type="PANTHER" id="PTHR15704">
    <property type="entry name" value="SUPERKILLER 3 PROTEIN-RELATED"/>
    <property type="match status" value="1"/>
</dbReference>
<dbReference type="GO" id="GO:0055087">
    <property type="term" value="C:Ski complex"/>
    <property type="evidence" value="ECO:0007669"/>
    <property type="project" value="InterPro"/>
</dbReference>
<dbReference type="InterPro" id="IPR019734">
    <property type="entry name" value="TPR_rpt"/>
</dbReference>
<dbReference type="GO" id="GO:0006401">
    <property type="term" value="P:RNA catabolic process"/>
    <property type="evidence" value="ECO:0007669"/>
    <property type="project" value="InterPro"/>
</dbReference>
<name>A0A317CH32_9GAMM</name>
<reference evidence="4 5" key="1">
    <citation type="submission" date="2018-05" db="EMBL/GenBank/DDBJ databases">
        <title>Leucothrix arctica sp. nov., isolated from Arctic seawater.</title>
        <authorList>
            <person name="Choi A."/>
            <person name="Baek K."/>
        </authorList>
    </citation>
    <scope>NUCLEOTIDE SEQUENCE [LARGE SCALE GENOMIC DNA]</scope>
    <source>
        <strain evidence="4 5">JCM 18388</strain>
    </source>
</reference>
<dbReference type="PROSITE" id="PS50005">
    <property type="entry name" value="TPR"/>
    <property type="match status" value="3"/>
</dbReference>
<comment type="caution">
    <text evidence="4">The sequence shown here is derived from an EMBL/GenBank/DDBJ whole genome shotgun (WGS) entry which is preliminary data.</text>
</comment>
<dbReference type="SMART" id="SM00028">
    <property type="entry name" value="TPR"/>
    <property type="match status" value="4"/>
</dbReference>
<accession>A0A317CH32</accession>
<keyword evidence="2 3" id="KW-0802">TPR repeat</keyword>
<organism evidence="4 5">
    <name type="scientific">Leucothrix pacifica</name>
    <dbReference type="NCBI Taxonomy" id="1247513"/>
    <lineage>
        <taxon>Bacteria</taxon>
        <taxon>Pseudomonadati</taxon>
        <taxon>Pseudomonadota</taxon>
        <taxon>Gammaproteobacteria</taxon>
        <taxon>Thiotrichales</taxon>
        <taxon>Thiotrichaceae</taxon>
        <taxon>Leucothrix</taxon>
    </lineage>
</organism>
<evidence type="ECO:0000256" key="1">
    <source>
        <dbReference type="ARBA" id="ARBA00022737"/>
    </source>
</evidence>
<dbReference type="RefSeq" id="WP_109837387.1">
    <property type="nucleotide sequence ID" value="NZ_QGKM01000021.1"/>
</dbReference>
<proteinExistence type="predicted"/>
<dbReference type="EMBL" id="QGKM01000021">
    <property type="protein sequence ID" value="PWQ97866.1"/>
    <property type="molecule type" value="Genomic_DNA"/>
</dbReference>
<dbReference type="Proteomes" id="UP000245539">
    <property type="component" value="Unassembled WGS sequence"/>
</dbReference>
<dbReference type="PROSITE" id="PS50293">
    <property type="entry name" value="TPR_REGION"/>
    <property type="match status" value="1"/>
</dbReference>
<dbReference type="OrthoDB" id="9814129at2"/>
<keyword evidence="1" id="KW-0677">Repeat</keyword>
<evidence type="ECO:0000256" key="3">
    <source>
        <dbReference type="PROSITE-ProRule" id="PRU00339"/>
    </source>
</evidence>
<evidence type="ECO:0000313" key="5">
    <source>
        <dbReference type="Proteomes" id="UP000245539"/>
    </source>
</evidence>
<dbReference type="Gene3D" id="1.25.40.10">
    <property type="entry name" value="Tetratricopeptide repeat domain"/>
    <property type="match status" value="2"/>
</dbReference>
<dbReference type="InterPro" id="IPR011990">
    <property type="entry name" value="TPR-like_helical_dom_sf"/>
</dbReference>
<sequence length="366" mass="40074">MSKAPFELALSYDTVNTSDYPSDAQTVGSTAFNQQLREQLEKQYQSLGGDLKLVFGEHSVLIKWHAGDSVEQQRAQALGFLKAGEYSQAIPLLNAILEHDPNDTDSLYNLGMVYSDQGKLDDAVSLLTKATETDPKHYHAFVALGVAHLRQGQVEPAETALKQALSIESDDPYALRTLAAIHMQKQDYISAISVLRHALSLLPSDSISLLNLATCLFKTGQDKNISEAKEMAAALIATNTGNEIEEKAKDLQRQIGYHQFRKDSGEHENSDAVFYCIDALRRLKDASDKEAAAVALEVAQLGQNGLNINDPEVTYTIKSFPGDFTGLALVCLLHVAVQKVSPGSNSGFDVQEKYEIAKGLFEAKQR</sequence>
<evidence type="ECO:0000313" key="4">
    <source>
        <dbReference type="EMBL" id="PWQ97866.1"/>
    </source>
</evidence>
<dbReference type="InterPro" id="IPR039226">
    <property type="entry name" value="Ski3/TTC37"/>
</dbReference>
<feature type="repeat" description="TPR" evidence="3">
    <location>
        <begin position="104"/>
        <end position="137"/>
    </location>
</feature>
<feature type="repeat" description="TPR" evidence="3">
    <location>
        <begin position="172"/>
        <end position="205"/>
    </location>
</feature>
<protein>
    <submittedName>
        <fullName evidence="4">Uncharacterized protein</fullName>
    </submittedName>
</protein>
<dbReference type="Pfam" id="PF14559">
    <property type="entry name" value="TPR_19"/>
    <property type="match status" value="1"/>
</dbReference>
<dbReference type="PANTHER" id="PTHR15704:SF7">
    <property type="entry name" value="SUPERKILLER COMPLEX PROTEIN 3"/>
    <property type="match status" value="1"/>
</dbReference>
<evidence type="ECO:0000256" key="2">
    <source>
        <dbReference type="ARBA" id="ARBA00022803"/>
    </source>
</evidence>
<dbReference type="AlphaFoldDB" id="A0A317CH32"/>